<dbReference type="AlphaFoldDB" id="A0A9X2CFW3"/>
<feature type="domain" description="Intracellular proteinase inhibitor BsuPI" evidence="1">
    <location>
        <begin position="100"/>
        <end position="190"/>
    </location>
</feature>
<evidence type="ECO:0000313" key="3">
    <source>
        <dbReference type="Proteomes" id="UP001139293"/>
    </source>
</evidence>
<dbReference type="PROSITE" id="PS51257">
    <property type="entry name" value="PROKAR_LIPOPROTEIN"/>
    <property type="match status" value="1"/>
</dbReference>
<gene>
    <name evidence="2" type="ORF">L2740_17565</name>
</gene>
<comment type="caution">
    <text evidence="2">The sequence shown here is derived from an EMBL/GenBank/DDBJ whole genome shotgun (WGS) entry which is preliminary data.</text>
</comment>
<dbReference type="RefSeq" id="WP_248951373.1">
    <property type="nucleotide sequence ID" value="NZ_JAKILB010000014.1"/>
</dbReference>
<proteinExistence type="predicted"/>
<protein>
    <recommendedName>
        <fullName evidence="1">Intracellular proteinase inhibitor BsuPI domain-containing protein</fullName>
    </recommendedName>
</protein>
<keyword evidence="3" id="KW-1185">Reference proteome</keyword>
<dbReference type="Pfam" id="PF12690">
    <property type="entry name" value="BsuPI"/>
    <property type="match status" value="1"/>
</dbReference>
<dbReference type="InterPro" id="IPR038144">
    <property type="entry name" value="IPI"/>
</dbReference>
<dbReference type="Gene3D" id="2.60.40.2360">
    <property type="entry name" value="Intracellular proteinase inhibitor BsuPI"/>
    <property type="match status" value="1"/>
</dbReference>
<sequence length="205" mass="22240">MLVKTLLPLVGLSLIGCSGQQVGEAVTEPALLQAPQAKEQTAEKVTAPNLQPQGKPVLQPVVVTDATKVKIADSGANNRGSKKDSPMDQGLLEAKLLVTDKANVTLQYTNNQSYGVPLMFMSGMTADLWLFDSQGRKIWAWSNEMMFTQAIRETVMPAGKTQNVKFKIPAEVAAKIGKGYRLEAVFAGKATESQKPAMYKVTYSY</sequence>
<reference evidence="2" key="1">
    <citation type="submission" date="2022-01" db="EMBL/GenBank/DDBJ databases">
        <title>Whole genome-based taxonomy of the Shewanellaceae.</title>
        <authorList>
            <person name="Martin-Rodriguez A.J."/>
        </authorList>
    </citation>
    <scope>NUCLEOTIDE SEQUENCE</scope>
    <source>
        <strain evidence="2">KCTC 23973</strain>
    </source>
</reference>
<name>A0A9X2CFW3_9GAMM</name>
<dbReference type="InterPro" id="IPR020481">
    <property type="entry name" value="Intracell_prot_inh_BsuPI"/>
</dbReference>
<accession>A0A9X2CFW3</accession>
<evidence type="ECO:0000313" key="2">
    <source>
        <dbReference type="EMBL" id="MCL1140342.1"/>
    </source>
</evidence>
<dbReference type="EMBL" id="JAKILB010000014">
    <property type="protein sequence ID" value="MCL1140342.1"/>
    <property type="molecule type" value="Genomic_DNA"/>
</dbReference>
<organism evidence="2 3">
    <name type="scientific">Shewanella pneumatophori</name>
    <dbReference type="NCBI Taxonomy" id="314092"/>
    <lineage>
        <taxon>Bacteria</taxon>
        <taxon>Pseudomonadati</taxon>
        <taxon>Pseudomonadota</taxon>
        <taxon>Gammaproteobacteria</taxon>
        <taxon>Alteromonadales</taxon>
        <taxon>Shewanellaceae</taxon>
        <taxon>Shewanella</taxon>
    </lineage>
</organism>
<dbReference type="Proteomes" id="UP001139293">
    <property type="component" value="Unassembled WGS sequence"/>
</dbReference>
<evidence type="ECO:0000259" key="1">
    <source>
        <dbReference type="Pfam" id="PF12690"/>
    </source>
</evidence>